<dbReference type="KEGG" id="hpys:HPSA20_0738"/>
<reference evidence="1 2" key="1">
    <citation type="journal article" date="2013" name="Genome Announc.">
        <title>Genome Sequences of Three hpAfrica2 Strains of Helicobacter pylori.</title>
        <authorList>
            <person name="Duncan S.S."/>
            <person name="Bertoli M.T."/>
            <person name="Kersulyte D."/>
            <person name="Valk P.L."/>
            <person name="Tamma S."/>
            <person name="Segal I."/>
            <person name="McClain M.S."/>
            <person name="Cover T.L."/>
            <person name="Berg D.E."/>
        </authorList>
    </citation>
    <scope>NUCLEOTIDE SEQUENCE [LARGE SCALE GENOMIC DNA]</scope>
    <source>
        <strain evidence="1">SouthAfrica20</strain>
    </source>
</reference>
<evidence type="ECO:0000313" key="1">
    <source>
        <dbReference type="EMBL" id="AGT73975.1"/>
    </source>
</evidence>
<protein>
    <submittedName>
        <fullName evidence="1">Uncharacterized protein</fullName>
    </submittedName>
</protein>
<dbReference type="HOGENOM" id="CLU_3168914_0_0_7"/>
<dbReference type="AlphaFoldDB" id="T1U9D4"/>
<sequence length="47" mass="5186">MCGFCLLLMIASSNPYAECMGDRLYDLDVSENSLTIQELASHAFKIA</sequence>
<dbReference type="PATRIC" id="fig|1352356.3.peg.724"/>
<name>T1U9D4_HELPX</name>
<dbReference type="Proteomes" id="UP000015920">
    <property type="component" value="Chromosome"/>
</dbReference>
<proteinExistence type="predicted"/>
<evidence type="ECO:0000313" key="2">
    <source>
        <dbReference type="Proteomes" id="UP000015920"/>
    </source>
</evidence>
<gene>
    <name evidence="1" type="ORF">HPSA20_0738</name>
</gene>
<dbReference type="EMBL" id="CP006691">
    <property type="protein sequence ID" value="AGT73975.1"/>
    <property type="molecule type" value="Genomic_DNA"/>
</dbReference>
<accession>T1U9D4</accession>
<organism evidence="1 2">
    <name type="scientific">Helicobacter pylori SouthAfrica20</name>
    <dbReference type="NCBI Taxonomy" id="1352356"/>
    <lineage>
        <taxon>Bacteria</taxon>
        <taxon>Pseudomonadati</taxon>
        <taxon>Campylobacterota</taxon>
        <taxon>Epsilonproteobacteria</taxon>
        <taxon>Campylobacterales</taxon>
        <taxon>Helicobacteraceae</taxon>
        <taxon>Helicobacter</taxon>
    </lineage>
</organism>